<dbReference type="AlphaFoldDB" id="A0A0B1T5S1"/>
<evidence type="ECO:0000313" key="4">
    <source>
        <dbReference type="Proteomes" id="UP000053660"/>
    </source>
</evidence>
<evidence type="ECO:0000313" key="3">
    <source>
        <dbReference type="EMBL" id="KHJ92928.1"/>
    </source>
</evidence>
<feature type="compositionally biased region" description="Basic and acidic residues" evidence="1">
    <location>
        <begin position="61"/>
        <end position="70"/>
    </location>
</feature>
<protein>
    <submittedName>
        <fullName evidence="3">Uncharacterized protein</fullName>
    </submittedName>
</protein>
<dbReference type="Proteomes" id="UP000053660">
    <property type="component" value="Unassembled WGS sequence"/>
</dbReference>
<accession>A0A0B1T5S1</accession>
<sequence>MRAKNILLLLIFLLTVACLSVVDAAPYYPGNYRYSRFRYGNFIPMRAPSPTRPPSPPRPSDQQRRWEEQRQQQQQRQQARTRPPPPPPPPPKRPRH</sequence>
<feature type="signal peptide" evidence="2">
    <location>
        <begin position="1"/>
        <end position="24"/>
    </location>
</feature>
<evidence type="ECO:0000256" key="2">
    <source>
        <dbReference type="SAM" id="SignalP"/>
    </source>
</evidence>
<name>A0A0B1T5S1_OESDE</name>
<evidence type="ECO:0000256" key="1">
    <source>
        <dbReference type="SAM" id="MobiDB-lite"/>
    </source>
</evidence>
<keyword evidence="4" id="KW-1185">Reference proteome</keyword>
<gene>
    <name evidence="3" type="ORF">OESDEN_07169</name>
</gene>
<dbReference type="PROSITE" id="PS51257">
    <property type="entry name" value="PROKAR_LIPOPROTEIN"/>
    <property type="match status" value="1"/>
</dbReference>
<feature type="compositionally biased region" description="Low complexity" evidence="1">
    <location>
        <begin position="71"/>
        <end position="81"/>
    </location>
</feature>
<feature type="chain" id="PRO_5002083003" evidence="2">
    <location>
        <begin position="25"/>
        <end position="96"/>
    </location>
</feature>
<organism evidence="3 4">
    <name type="scientific">Oesophagostomum dentatum</name>
    <name type="common">Nodular worm</name>
    <dbReference type="NCBI Taxonomy" id="61180"/>
    <lineage>
        <taxon>Eukaryota</taxon>
        <taxon>Metazoa</taxon>
        <taxon>Ecdysozoa</taxon>
        <taxon>Nematoda</taxon>
        <taxon>Chromadorea</taxon>
        <taxon>Rhabditida</taxon>
        <taxon>Rhabditina</taxon>
        <taxon>Rhabditomorpha</taxon>
        <taxon>Strongyloidea</taxon>
        <taxon>Strongylidae</taxon>
        <taxon>Oesophagostomum</taxon>
    </lineage>
</organism>
<feature type="region of interest" description="Disordered" evidence="1">
    <location>
        <begin position="43"/>
        <end position="96"/>
    </location>
</feature>
<dbReference type="EMBL" id="KN551046">
    <property type="protein sequence ID" value="KHJ92928.1"/>
    <property type="molecule type" value="Genomic_DNA"/>
</dbReference>
<keyword evidence="2" id="KW-0732">Signal</keyword>
<reference evidence="3 4" key="1">
    <citation type="submission" date="2014-03" db="EMBL/GenBank/DDBJ databases">
        <title>Draft genome of the hookworm Oesophagostomum dentatum.</title>
        <authorList>
            <person name="Mitreva M."/>
        </authorList>
    </citation>
    <scope>NUCLEOTIDE SEQUENCE [LARGE SCALE GENOMIC DNA]</scope>
    <source>
        <strain evidence="3 4">OD-Hann</strain>
    </source>
</reference>
<proteinExistence type="predicted"/>
<feature type="compositionally biased region" description="Pro residues" evidence="1">
    <location>
        <begin position="82"/>
        <end position="96"/>
    </location>
</feature>
<feature type="compositionally biased region" description="Pro residues" evidence="1">
    <location>
        <begin position="50"/>
        <end position="59"/>
    </location>
</feature>